<dbReference type="InterPro" id="IPR029069">
    <property type="entry name" value="HotDog_dom_sf"/>
</dbReference>
<dbReference type="RefSeq" id="WP_190994424.1">
    <property type="nucleotide sequence ID" value="NZ_JACOIK010000007.1"/>
</dbReference>
<dbReference type="EMBL" id="JACOIK010000007">
    <property type="protein sequence ID" value="MBD1433468.1"/>
    <property type="molecule type" value="Genomic_DNA"/>
</dbReference>
<protein>
    <submittedName>
        <fullName evidence="2">3-hydroxyacyl-ACP dehydratase</fullName>
    </submittedName>
</protein>
<feature type="domain" description="ApeI dehydratase-like" evidence="1">
    <location>
        <begin position="18"/>
        <end position="92"/>
    </location>
</feature>
<accession>A0ABR7YQL2</accession>
<name>A0ABR7YQL2_9SPHI</name>
<evidence type="ECO:0000313" key="3">
    <source>
        <dbReference type="Proteomes" id="UP000602759"/>
    </source>
</evidence>
<comment type="caution">
    <text evidence="2">The sequence shown here is derived from an EMBL/GenBank/DDBJ whole genome shotgun (WGS) entry which is preliminary data.</text>
</comment>
<evidence type="ECO:0000259" key="1">
    <source>
        <dbReference type="Pfam" id="PF22818"/>
    </source>
</evidence>
<sequence>MTLLPDFYHVEHIRSPSNNVYVAEVHLNPSHAIFDGHFPGNPVAPGVCMMQIVKELTETVEQKTLFLMRATNVKFMALINPERNPVLQFAFEISYDNEGQVKVKNTTTFGETMALKLTHTYRVV</sequence>
<gene>
    <name evidence="2" type="ORF">H8B06_11565</name>
</gene>
<evidence type="ECO:0000313" key="2">
    <source>
        <dbReference type="EMBL" id="MBD1433468.1"/>
    </source>
</evidence>
<keyword evidence="3" id="KW-1185">Reference proteome</keyword>
<organism evidence="2 3">
    <name type="scientific">Sphingobacterium micropteri</name>
    <dbReference type="NCBI Taxonomy" id="2763501"/>
    <lineage>
        <taxon>Bacteria</taxon>
        <taxon>Pseudomonadati</taxon>
        <taxon>Bacteroidota</taxon>
        <taxon>Sphingobacteriia</taxon>
        <taxon>Sphingobacteriales</taxon>
        <taxon>Sphingobacteriaceae</taxon>
        <taxon>Sphingobacterium</taxon>
    </lineage>
</organism>
<dbReference type="Pfam" id="PF22818">
    <property type="entry name" value="ApeI-like"/>
    <property type="match status" value="1"/>
</dbReference>
<dbReference type="SUPFAM" id="SSF54637">
    <property type="entry name" value="Thioesterase/thiol ester dehydrase-isomerase"/>
    <property type="match status" value="1"/>
</dbReference>
<dbReference type="InterPro" id="IPR054545">
    <property type="entry name" value="ApeI-like"/>
</dbReference>
<dbReference type="Proteomes" id="UP000602759">
    <property type="component" value="Unassembled WGS sequence"/>
</dbReference>
<proteinExistence type="predicted"/>
<reference evidence="2 3" key="1">
    <citation type="submission" date="2020-08" db="EMBL/GenBank/DDBJ databases">
        <title>Sphingobacterium sp. DN00404 isolated from aquaculture water.</title>
        <authorList>
            <person name="Zhang M."/>
        </authorList>
    </citation>
    <scope>NUCLEOTIDE SEQUENCE [LARGE SCALE GENOMIC DNA]</scope>
    <source>
        <strain evidence="2 3">DN00404</strain>
    </source>
</reference>
<dbReference type="Gene3D" id="3.10.129.10">
    <property type="entry name" value="Hotdog Thioesterase"/>
    <property type="match status" value="1"/>
</dbReference>